<evidence type="ECO:0000313" key="1">
    <source>
        <dbReference type="EMBL" id="KAA9349735.1"/>
    </source>
</evidence>
<accession>A0A5N1JBF0</accession>
<dbReference type="EMBL" id="VTWS01000005">
    <property type="protein sequence ID" value="KAA9349735.1"/>
    <property type="molecule type" value="Genomic_DNA"/>
</dbReference>
<dbReference type="AlphaFoldDB" id="A0A5N1JBF0"/>
<sequence>MDNRLHMRVYATEQEGAKGLLGEAVKIISQCDIDYVIIGGWIPLLFYSSIYPHPGSFDVDLLLNDKTTSVEKMQTAVRMFKENGYLFSAKNKFQLHKALNILDDQILFHVDFLHRRYAPDQEQGIFINWNSAMSISGPGTDIIFLDNERNAREISFDLPDNTTESVRINFASEIGFIGAKGRSLDVPKRIRDSYDIFLVICQTKNYKELLLKSQYYYHNKLYFKTSIDNIFEFFTQGDKYGNNGIKNTKRYLEEYKPSLKYISMIDDLDKFISDKVCGFIKKVMQR</sequence>
<comment type="caution">
    <text evidence="1">The sequence shown here is derived from an EMBL/GenBank/DDBJ whole genome shotgun (WGS) entry which is preliminary data.</text>
</comment>
<proteinExistence type="predicted"/>
<gene>
    <name evidence="1" type="ORF">F0P93_19990</name>
</gene>
<organism evidence="1 2">
    <name type="scientific">Larkinella humicola</name>
    <dbReference type="NCBI Taxonomy" id="2607654"/>
    <lineage>
        <taxon>Bacteria</taxon>
        <taxon>Pseudomonadati</taxon>
        <taxon>Bacteroidota</taxon>
        <taxon>Cytophagia</taxon>
        <taxon>Cytophagales</taxon>
        <taxon>Spirosomataceae</taxon>
        <taxon>Larkinella</taxon>
    </lineage>
</organism>
<dbReference type="Proteomes" id="UP000326344">
    <property type="component" value="Unassembled WGS sequence"/>
</dbReference>
<keyword evidence="2" id="KW-1185">Reference proteome</keyword>
<name>A0A5N1JBF0_9BACT</name>
<protein>
    <submittedName>
        <fullName evidence="1">Uncharacterized protein</fullName>
    </submittedName>
</protein>
<evidence type="ECO:0000313" key="2">
    <source>
        <dbReference type="Proteomes" id="UP000326344"/>
    </source>
</evidence>
<reference evidence="1 2" key="1">
    <citation type="submission" date="2019-09" db="EMBL/GenBank/DDBJ databases">
        <title>Genome Sequence of Larkinella sp MA1.</title>
        <authorList>
            <person name="Srinivasan S."/>
        </authorList>
    </citation>
    <scope>NUCLEOTIDE SEQUENCE [LARGE SCALE GENOMIC DNA]</scope>
    <source>
        <strain evidence="1 2">MA1</strain>
    </source>
</reference>